<evidence type="ECO:0000313" key="1">
    <source>
        <dbReference type="EMBL" id="GHI74517.1"/>
    </source>
</evidence>
<keyword evidence="2" id="KW-1185">Reference proteome</keyword>
<proteinExistence type="predicted"/>
<gene>
    <name evidence="1" type="ORF">Sspor_00780</name>
</gene>
<reference evidence="2" key="1">
    <citation type="submission" date="2023-07" db="EMBL/GenBank/DDBJ databases">
        <title>Whole genome shotgun sequence of Streptomyces spororaveus NBRC 15456.</title>
        <authorList>
            <person name="Komaki H."/>
            <person name="Tamura T."/>
        </authorList>
    </citation>
    <scope>NUCLEOTIDE SEQUENCE [LARGE SCALE GENOMIC DNA]</scope>
    <source>
        <strain evidence="2">NBRC 15456</strain>
    </source>
</reference>
<dbReference type="Proteomes" id="UP000608522">
    <property type="component" value="Unassembled WGS sequence"/>
</dbReference>
<organism evidence="1 2">
    <name type="scientific">Streptomyces spororaveus</name>
    <dbReference type="NCBI Taxonomy" id="284039"/>
    <lineage>
        <taxon>Bacteria</taxon>
        <taxon>Bacillati</taxon>
        <taxon>Actinomycetota</taxon>
        <taxon>Actinomycetes</taxon>
        <taxon>Kitasatosporales</taxon>
        <taxon>Streptomycetaceae</taxon>
        <taxon>Streptomyces</taxon>
    </lineage>
</organism>
<accession>A0ABQ3T2A4</accession>
<sequence>MRWWDRYTDPAPERNIHNRPPSEWARYFDAVQVAAQRAKNAYLNRHFGLDGHRAAEYRYGERLEAEAQEWALAFREAAAQGPDPLVQELYGGLRLVLPPRLHRLVHDGRREEGERAEMLLDQIGHGSLPYEAGWNTTQQAAFADMAHEEVFAPVLGDGEVTHLSFRVRLAAGQEVPPHDLRATWLTYVNSPGWGWS</sequence>
<dbReference type="EMBL" id="BNED01000002">
    <property type="protein sequence ID" value="GHI74517.1"/>
    <property type="molecule type" value="Genomic_DNA"/>
</dbReference>
<evidence type="ECO:0000313" key="2">
    <source>
        <dbReference type="Proteomes" id="UP000608522"/>
    </source>
</evidence>
<protein>
    <submittedName>
        <fullName evidence="1">Uncharacterized protein</fullName>
    </submittedName>
</protein>
<name>A0ABQ3T2A4_9ACTN</name>
<dbReference type="RefSeq" id="WP_202197153.1">
    <property type="nucleotide sequence ID" value="NZ_BAAATO010000022.1"/>
</dbReference>
<comment type="caution">
    <text evidence="1">The sequence shown here is derived from an EMBL/GenBank/DDBJ whole genome shotgun (WGS) entry which is preliminary data.</text>
</comment>